<dbReference type="EMBL" id="BT058065">
    <property type="protein sequence ID" value="ACM78507.1"/>
    <property type="molecule type" value="mRNA"/>
</dbReference>
<evidence type="ECO:0000313" key="2">
    <source>
        <dbReference type="EMBL" id="ACM78507.1"/>
    </source>
</evidence>
<feature type="compositionally biased region" description="Basic and acidic residues" evidence="1">
    <location>
        <begin position="27"/>
        <end position="39"/>
    </location>
</feature>
<feature type="compositionally biased region" description="Low complexity" evidence="1">
    <location>
        <begin position="1"/>
        <end position="26"/>
    </location>
</feature>
<dbReference type="PhylomeDB" id="Q2PDS5"/>
<evidence type="ECO:0000256" key="1">
    <source>
        <dbReference type="SAM" id="MobiDB-lite"/>
    </source>
</evidence>
<name>Q2PDS5_DROME</name>
<reference evidence="2" key="1">
    <citation type="submission" date="2009-02" db="EMBL/GenBank/DDBJ databases">
        <authorList>
            <person name="Carlson J."/>
            <person name="Booth B."/>
            <person name="Frise E."/>
            <person name="Sandler J."/>
            <person name="Wan K."/>
            <person name="Yu C."/>
            <person name="Celniker S."/>
        </authorList>
    </citation>
    <scope>NUCLEOTIDE SEQUENCE</scope>
</reference>
<feature type="region of interest" description="Disordered" evidence="1">
    <location>
        <begin position="1"/>
        <end position="56"/>
    </location>
</feature>
<sequence>MTTPATTDKNNDNNTSSNTNNNSSNKKSNESRQQQRDMARTTTMAAGKASGKMREENIWHTLRRAKSLTDFLPISPARFPPFSAFPPHPPLGAPHWSDTVCALA</sequence>
<proteinExistence type="evidence at transcript level"/>
<protein>
    <submittedName>
        <fullName evidence="2">MIP03860p</fullName>
    </submittedName>
</protein>
<accession>Q2PDS5</accession>
<gene>
    <name evidence="2" type="primary">CG40341-RA</name>
</gene>
<dbReference type="AlphaFoldDB" id="Q2PDS5"/>
<dbReference type="UCSC" id="CG40341-RA">
    <property type="organism name" value="d. melanogaster"/>
</dbReference>
<accession>B9EQZ0</accession>
<organism evidence="2">
    <name type="scientific">Drosophila melanogaster</name>
    <name type="common">Fruit fly</name>
    <dbReference type="NCBI Taxonomy" id="7227"/>
    <lineage>
        <taxon>Eukaryota</taxon>
        <taxon>Metazoa</taxon>
        <taxon>Ecdysozoa</taxon>
        <taxon>Arthropoda</taxon>
        <taxon>Hexapoda</taxon>
        <taxon>Insecta</taxon>
        <taxon>Pterygota</taxon>
        <taxon>Neoptera</taxon>
        <taxon>Endopterygota</taxon>
        <taxon>Diptera</taxon>
        <taxon>Brachycera</taxon>
        <taxon>Muscomorpha</taxon>
        <taxon>Ephydroidea</taxon>
        <taxon>Drosophilidae</taxon>
        <taxon>Drosophila</taxon>
        <taxon>Sophophora</taxon>
    </lineage>
</organism>